<dbReference type="AlphaFoldDB" id="A0A4S2KJU0"/>
<dbReference type="EMBL" id="QBLH01002144">
    <property type="protein sequence ID" value="TGZ49426.1"/>
    <property type="molecule type" value="Genomic_DNA"/>
</dbReference>
<dbReference type="Proteomes" id="UP000310200">
    <property type="component" value="Unassembled WGS sequence"/>
</dbReference>
<comment type="caution">
    <text evidence="1">The sequence shown here is derived from an EMBL/GenBank/DDBJ whole genome shotgun (WGS) entry which is preliminary data.</text>
</comment>
<keyword evidence="2" id="KW-1185">Reference proteome</keyword>
<evidence type="ECO:0000313" key="1">
    <source>
        <dbReference type="EMBL" id="TGZ49426.1"/>
    </source>
</evidence>
<proteinExistence type="predicted"/>
<gene>
    <name evidence="1" type="ORF">DBV15_09767</name>
</gene>
<evidence type="ECO:0000313" key="2">
    <source>
        <dbReference type="Proteomes" id="UP000310200"/>
    </source>
</evidence>
<accession>A0A4S2KJU0</accession>
<sequence>MYPPCTFTAFRILPKGACVVAMILGEKLAAIVISSSTRRLVRVVAAGHAMMADHHSDLKNILASLVFGKGLKLALEYHRVLISEISLQKVDRALSFRLFKFSHGHSNRSSAIRRSTTSCPSQNSVRYYPLTGPKYITATDVNRSLPSILENCQRSASFVVRLEVAL</sequence>
<protein>
    <submittedName>
        <fullName evidence="1">Uncharacterized protein</fullName>
    </submittedName>
</protein>
<name>A0A4S2KJU0_9HYME</name>
<organism evidence="1 2">
    <name type="scientific">Temnothorax longispinosus</name>
    <dbReference type="NCBI Taxonomy" id="300112"/>
    <lineage>
        <taxon>Eukaryota</taxon>
        <taxon>Metazoa</taxon>
        <taxon>Ecdysozoa</taxon>
        <taxon>Arthropoda</taxon>
        <taxon>Hexapoda</taxon>
        <taxon>Insecta</taxon>
        <taxon>Pterygota</taxon>
        <taxon>Neoptera</taxon>
        <taxon>Endopterygota</taxon>
        <taxon>Hymenoptera</taxon>
        <taxon>Apocrita</taxon>
        <taxon>Aculeata</taxon>
        <taxon>Formicoidea</taxon>
        <taxon>Formicidae</taxon>
        <taxon>Myrmicinae</taxon>
        <taxon>Temnothorax</taxon>
    </lineage>
</organism>
<reference evidence="1 2" key="1">
    <citation type="journal article" date="2019" name="Philos. Trans. R. Soc. Lond., B, Biol. Sci.">
        <title>Ant behaviour and brain gene expression of defending hosts depend on the ecological success of the intruding social parasite.</title>
        <authorList>
            <person name="Kaur R."/>
            <person name="Stoldt M."/>
            <person name="Jongepier E."/>
            <person name="Feldmeyer B."/>
            <person name="Menzel F."/>
            <person name="Bornberg-Bauer E."/>
            <person name="Foitzik S."/>
        </authorList>
    </citation>
    <scope>NUCLEOTIDE SEQUENCE [LARGE SCALE GENOMIC DNA]</scope>
    <source>
        <tissue evidence="1">Whole body</tissue>
    </source>
</reference>